<protein>
    <recommendedName>
        <fullName evidence="1">YTH domain-containing protein</fullName>
    </recommendedName>
</protein>
<dbReference type="Proteomes" id="UP000696485">
    <property type="component" value="Unassembled WGS sequence"/>
</dbReference>
<name>A0A9P5SCU6_9FUNG</name>
<accession>A0A9P5SCU6</accession>
<gene>
    <name evidence="2" type="ORF">BG006_001397</name>
</gene>
<dbReference type="InterPro" id="IPR007275">
    <property type="entry name" value="YTH_domain"/>
</dbReference>
<dbReference type="PROSITE" id="PS50882">
    <property type="entry name" value="YTH"/>
    <property type="match status" value="1"/>
</dbReference>
<reference evidence="2" key="1">
    <citation type="journal article" date="2020" name="Fungal Divers.">
        <title>Resolving the Mortierellaceae phylogeny through synthesis of multi-gene phylogenetics and phylogenomics.</title>
        <authorList>
            <person name="Vandepol N."/>
            <person name="Liber J."/>
            <person name="Desiro A."/>
            <person name="Na H."/>
            <person name="Kennedy M."/>
            <person name="Barry K."/>
            <person name="Grigoriev I.V."/>
            <person name="Miller A.N."/>
            <person name="O'Donnell K."/>
            <person name="Stajich J.E."/>
            <person name="Bonito G."/>
        </authorList>
    </citation>
    <scope>NUCLEOTIDE SEQUENCE</scope>
    <source>
        <strain evidence="2">NVP1</strain>
    </source>
</reference>
<sequence length="114" mass="12983">MPSNLVTSIYMTDEVSGDQELVFHIDLDQTVQSMKSLQIASGLGHFDFNIESEPCDSDDTSTVEKTMQFTFWISTEDTDYTLLEAFRECSFYDSDELLLGTFPLTSKWLGKNEI</sequence>
<dbReference type="GO" id="GO:0003723">
    <property type="term" value="F:RNA binding"/>
    <property type="evidence" value="ECO:0007669"/>
    <property type="project" value="InterPro"/>
</dbReference>
<dbReference type="AlphaFoldDB" id="A0A9P5SCU6"/>
<evidence type="ECO:0000313" key="2">
    <source>
        <dbReference type="EMBL" id="KAF9323494.1"/>
    </source>
</evidence>
<comment type="caution">
    <text evidence="2">The sequence shown here is derived from an EMBL/GenBank/DDBJ whole genome shotgun (WGS) entry which is preliminary data.</text>
</comment>
<organism evidence="2 3">
    <name type="scientific">Podila minutissima</name>
    <dbReference type="NCBI Taxonomy" id="64525"/>
    <lineage>
        <taxon>Eukaryota</taxon>
        <taxon>Fungi</taxon>
        <taxon>Fungi incertae sedis</taxon>
        <taxon>Mucoromycota</taxon>
        <taxon>Mortierellomycotina</taxon>
        <taxon>Mortierellomycetes</taxon>
        <taxon>Mortierellales</taxon>
        <taxon>Mortierellaceae</taxon>
        <taxon>Podila</taxon>
    </lineage>
</organism>
<evidence type="ECO:0000313" key="3">
    <source>
        <dbReference type="Proteomes" id="UP000696485"/>
    </source>
</evidence>
<proteinExistence type="predicted"/>
<dbReference type="EMBL" id="JAAAUY010001276">
    <property type="protein sequence ID" value="KAF9323494.1"/>
    <property type="molecule type" value="Genomic_DNA"/>
</dbReference>
<feature type="domain" description="YTH" evidence="1">
    <location>
        <begin position="50"/>
        <end position="114"/>
    </location>
</feature>
<keyword evidence="3" id="KW-1185">Reference proteome</keyword>
<feature type="non-terminal residue" evidence="2">
    <location>
        <position position="114"/>
    </location>
</feature>
<evidence type="ECO:0000259" key="1">
    <source>
        <dbReference type="PROSITE" id="PS50882"/>
    </source>
</evidence>